<comment type="caution">
    <text evidence="11">The sequence shown here is derived from an EMBL/GenBank/DDBJ whole genome shotgun (WGS) entry which is preliminary data.</text>
</comment>
<proteinExistence type="predicted"/>
<dbReference type="SUPFAM" id="SSF56112">
    <property type="entry name" value="Protein kinase-like (PK-like)"/>
    <property type="match status" value="1"/>
</dbReference>
<evidence type="ECO:0000256" key="8">
    <source>
        <dbReference type="ARBA" id="ARBA00048679"/>
    </source>
</evidence>
<keyword evidence="5 11" id="KW-0418">Kinase</keyword>
<dbReference type="PROSITE" id="PS50011">
    <property type="entry name" value="PROTEIN_KINASE_DOM"/>
    <property type="match status" value="1"/>
</dbReference>
<dbReference type="Pfam" id="PF16918">
    <property type="entry name" value="PknG_TPR"/>
    <property type="match status" value="1"/>
</dbReference>
<dbReference type="Pfam" id="PF00069">
    <property type="entry name" value="Pkinase"/>
    <property type="match status" value="1"/>
</dbReference>
<dbReference type="SMART" id="SM00220">
    <property type="entry name" value="S_TKc"/>
    <property type="match status" value="1"/>
</dbReference>
<evidence type="ECO:0000256" key="4">
    <source>
        <dbReference type="ARBA" id="ARBA00022741"/>
    </source>
</evidence>
<dbReference type="Proteomes" id="UP001500831">
    <property type="component" value="Unassembled WGS sequence"/>
</dbReference>
<dbReference type="InterPro" id="IPR011009">
    <property type="entry name" value="Kinase-like_dom_sf"/>
</dbReference>
<organism evidence="11 12">
    <name type="scientific">Streptosporangium fragile</name>
    <dbReference type="NCBI Taxonomy" id="46186"/>
    <lineage>
        <taxon>Bacteria</taxon>
        <taxon>Bacillati</taxon>
        <taxon>Actinomycetota</taxon>
        <taxon>Actinomycetes</taxon>
        <taxon>Streptosporangiales</taxon>
        <taxon>Streptosporangiaceae</taxon>
        <taxon>Streptosporangium</taxon>
    </lineage>
</organism>
<evidence type="ECO:0000313" key="11">
    <source>
        <dbReference type="EMBL" id="GAA2888143.1"/>
    </source>
</evidence>
<evidence type="ECO:0000256" key="6">
    <source>
        <dbReference type="ARBA" id="ARBA00022840"/>
    </source>
</evidence>
<evidence type="ECO:0000256" key="9">
    <source>
        <dbReference type="SAM" id="MobiDB-lite"/>
    </source>
</evidence>
<comment type="catalytic activity">
    <reaction evidence="8">
        <text>L-seryl-[protein] + ATP = O-phospho-L-seryl-[protein] + ADP + H(+)</text>
        <dbReference type="Rhea" id="RHEA:17989"/>
        <dbReference type="Rhea" id="RHEA-COMP:9863"/>
        <dbReference type="Rhea" id="RHEA-COMP:11604"/>
        <dbReference type="ChEBI" id="CHEBI:15378"/>
        <dbReference type="ChEBI" id="CHEBI:29999"/>
        <dbReference type="ChEBI" id="CHEBI:30616"/>
        <dbReference type="ChEBI" id="CHEBI:83421"/>
        <dbReference type="ChEBI" id="CHEBI:456216"/>
        <dbReference type="EC" id="2.7.11.1"/>
    </reaction>
</comment>
<sequence>MKPCKRPGCDGTVDDTGYCDTCGHEDAPDSHADPQSPPPPGTPESPFGPRRPTGGESAPRAHSVSGMAGGLISLPELLPEDPRSRVDPDPRPPAHGRPCGRKGCAGTIGGSHFGQPALLEGFCPACGTPYSFRPKLRPGEMVGQYEVVGCLAHGGLGWVYLARDTNLDGLYVALKGLINTNDEVAAQLAVRERRFLTAIHHPNIVRIFNFVTHPDPRTGEETGYIVMEYVGGQSLHKIAAGENLPIEQVIVYGLQILSAFEYLHDFTDTGSGRHGLLYCDMKPDNVIHTGKQIKLIDLGAVRWIGDTHAPLVYTHGFQVPREEIETYGLTVRSDFHTVGHTLRELLRLGPGQGAAGKDPADLGVESFNRFLDRATGPFDKRFSSAAEMSEQLRGVLREILSLRDGNPRPEPSAVFAPTAALLDAGLGAVPPLERWTDPAGRTPRLDPGMPTPSAVAVRLPTPQVDPADPAADFLANVSAGDPSRLIDKLGTVQVESAEAQFFMCRAHLELARIDLAEQCLARAEEFLGRSASYDWRVAWHRGLLALANGQVDLPGTEAGAVHEFDAVYTALPGEDAPKLALGFCAEHLGRPEQAERYYQAIWRRDRSQASAAFGLARIRLAAGDRAGAAKVLDQVPQVSRHFDAAGIAAVRICSGWLPAGPADSRLPGAADLDQVIDRLAALYLDGGDQDGDARARLTAAVQEVVLGWVLATGGVEAASIAGRKPGRGAPILADPADETHQRLLLEASFRRLARQAGNADDHDVLIDLANTVRPRTLR</sequence>
<dbReference type="Gene3D" id="1.25.40.10">
    <property type="entry name" value="Tetratricopeptide repeat domain"/>
    <property type="match status" value="1"/>
</dbReference>
<dbReference type="SUPFAM" id="SSF48452">
    <property type="entry name" value="TPR-like"/>
    <property type="match status" value="1"/>
</dbReference>
<evidence type="ECO:0000313" key="12">
    <source>
        <dbReference type="Proteomes" id="UP001500831"/>
    </source>
</evidence>
<keyword evidence="2" id="KW-0723">Serine/threonine-protein kinase</keyword>
<dbReference type="RefSeq" id="WP_344976794.1">
    <property type="nucleotide sequence ID" value="NZ_BAAAVI010000042.1"/>
</dbReference>
<dbReference type="EMBL" id="BAAAVI010000042">
    <property type="protein sequence ID" value="GAA2888143.1"/>
    <property type="molecule type" value="Genomic_DNA"/>
</dbReference>
<dbReference type="EC" id="2.7.11.1" evidence="1"/>
<name>A0ABP6IIQ5_9ACTN</name>
<dbReference type="GO" id="GO:0016301">
    <property type="term" value="F:kinase activity"/>
    <property type="evidence" value="ECO:0007669"/>
    <property type="project" value="UniProtKB-KW"/>
</dbReference>
<keyword evidence="3" id="KW-0808">Transferase</keyword>
<reference evidence="12" key="1">
    <citation type="journal article" date="2019" name="Int. J. Syst. Evol. Microbiol.">
        <title>The Global Catalogue of Microorganisms (GCM) 10K type strain sequencing project: providing services to taxonomists for standard genome sequencing and annotation.</title>
        <authorList>
            <consortium name="The Broad Institute Genomics Platform"/>
            <consortium name="The Broad Institute Genome Sequencing Center for Infectious Disease"/>
            <person name="Wu L."/>
            <person name="Ma J."/>
        </authorList>
    </citation>
    <scope>NUCLEOTIDE SEQUENCE [LARGE SCALE GENOMIC DNA]</scope>
    <source>
        <strain evidence="12">JCM 6242</strain>
    </source>
</reference>
<evidence type="ECO:0000256" key="7">
    <source>
        <dbReference type="ARBA" id="ARBA00047899"/>
    </source>
</evidence>
<dbReference type="InterPro" id="IPR011990">
    <property type="entry name" value="TPR-like_helical_dom_sf"/>
</dbReference>
<evidence type="ECO:0000256" key="1">
    <source>
        <dbReference type="ARBA" id="ARBA00012513"/>
    </source>
</evidence>
<feature type="compositionally biased region" description="Basic and acidic residues" evidence="9">
    <location>
        <begin position="22"/>
        <end position="32"/>
    </location>
</feature>
<dbReference type="InterPro" id="IPR031634">
    <property type="entry name" value="PknG_rubred"/>
</dbReference>
<feature type="region of interest" description="Disordered" evidence="9">
    <location>
        <begin position="1"/>
        <end position="100"/>
    </location>
</feature>
<keyword evidence="4" id="KW-0547">Nucleotide-binding</keyword>
<dbReference type="CDD" id="cd14014">
    <property type="entry name" value="STKc_PknB_like"/>
    <property type="match status" value="1"/>
</dbReference>
<gene>
    <name evidence="11" type="ORF">GCM10010517_52070</name>
</gene>
<keyword evidence="12" id="KW-1185">Reference proteome</keyword>
<feature type="domain" description="Protein kinase" evidence="10">
    <location>
        <begin position="145"/>
        <end position="422"/>
    </location>
</feature>
<dbReference type="Gene3D" id="3.30.200.20">
    <property type="entry name" value="Phosphorylase Kinase, domain 1"/>
    <property type="match status" value="1"/>
</dbReference>
<dbReference type="Pfam" id="PF16919">
    <property type="entry name" value="PknG_rubred"/>
    <property type="match status" value="1"/>
</dbReference>
<protein>
    <recommendedName>
        <fullName evidence="1">non-specific serine/threonine protein kinase</fullName>
        <ecNumber evidence="1">2.7.11.1</ecNumber>
    </recommendedName>
</protein>
<evidence type="ECO:0000259" key="10">
    <source>
        <dbReference type="PROSITE" id="PS50011"/>
    </source>
</evidence>
<dbReference type="InterPro" id="IPR031636">
    <property type="entry name" value="PknG_TPR"/>
</dbReference>
<feature type="compositionally biased region" description="Basic and acidic residues" evidence="9">
    <location>
        <begin position="80"/>
        <end position="92"/>
    </location>
</feature>
<accession>A0ABP6IIQ5</accession>
<evidence type="ECO:0000256" key="5">
    <source>
        <dbReference type="ARBA" id="ARBA00022777"/>
    </source>
</evidence>
<evidence type="ECO:0000256" key="2">
    <source>
        <dbReference type="ARBA" id="ARBA00022527"/>
    </source>
</evidence>
<dbReference type="PANTHER" id="PTHR24363">
    <property type="entry name" value="SERINE/THREONINE PROTEIN KINASE"/>
    <property type="match status" value="1"/>
</dbReference>
<dbReference type="Gene3D" id="1.10.510.10">
    <property type="entry name" value="Transferase(Phosphotransferase) domain 1"/>
    <property type="match status" value="1"/>
</dbReference>
<dbReference type="InterPro" id="IPR000719">
    <property type="entry name" value="Prot_kinase_dom"/>
</dbReference>
<keyword evidence="6" id="KW-0067">ATP-binding</keyword>
<dbReference type="PANTHER" id="PTHR24363:SF0">
    <property type="entry name" value="SERINE_THREONINE KINASE LIKE DOMAIN CONTAINING 1"/>
    <property type="match status" value="1"/>
</dbReference>
<comment type="catalytic activity">
    <reaction evidence="7">
        <text>L-threonyl-[protein] + ATP = O-phospho-L-threonyl-[protein] + ADP + H(+)</text>
        <dbReference type="Rhea" id="RHEA:46608"/>
        <dbReference type="Rhea" id="RHEA-COMP:11060"/>
        <dbReference type="Rhea" id="RHEA-COMP:11605"/>
        <dbReference type="ChEBI" id="CHEBI:15378"/>
        <dbReference type="ChEBI" id="CHEBI:30013"/>
        <dbReference type="ChEBI" id="CHEBI:30616"/>
        <dbReference type="ChEBI" id="CHEBI:61977"/>
        <dbReference type="ChEBI" id="CHEBI:456216"/>
        <dbReference type="EC" id="2.7.11.1"/>
    </reaction>
</comment>
<evidence type="ECO:0000256" key="3">
    <source>
        <dbReference type="ARBA" id="ARBA00022679"/>
    </source>
</evidence>